<dbReference type="Proteomes" id="UP000009046">
    <property type="component" value="Unassembled WGS sequence"/>
</dbReference>
<dbReference type="VEuPathDB" id="VectorBase:PHUM500590"/>
<evidence type="ECO:0000256" key="2">
    <source>
        <dbReference type="SAM" id="Phobius"/>
    </source>
</evidence>
<keyword evidence="2" id="KW-0472">Membrane</keyword>
<dbReference type="KEGG" id="phu:Phum_PHUM500590"/>
<dbReference type="GeneID" id="8236343"/>
<feature type="region of interest" description="Disordered" evidence="1">
    <location>
        <begin position="57"/>
        <end position="79"/>
    </location>
</feature>
<dbReference type="EMBL" id="DS235832">
    <property type="protein sequence ID" value="EEB18083.1"/>
    <property type="molecule type" value="Genomic_DNA"/>
</dbReference>
<keyword evidence="2" id="KW-0812">Transmembrane</keyword>
<reference evidence="3" key="1">
    <citation type="submission" date="2007-04" db="EMBL/GenBank/DDBJ databases">
        <title>Annotation of Pediculus humanus corporis strain USDA.</title>
        <authorList>
            <person name="Kirkness E."/>
            <person name="Hannick L."/>
            <person name="Hass B."/>
            <person name="Bruggner R."/>
            <person name="Lawson D."/>
            <person name="Bidwell S."/>
            <person name="Joardar V."/>
            <person name="Caler E."/>
            <person name="Walenz B."/>
            <person name="Inman J."/>
            <person name="Schobel S."/>
            <person name="Galinsky K."/>
            <person name="Amedeo P."/>
            <person name="Strausberg R."/>
        </authorList>
    </citation>
    <scope>NUCLEOTIDE SEQUENCE</scope>
    <source>
        <strain evidence="3">USDA</strain>
    </source>
</reference>
<dbReference type="RefSeq" id="XP_002430821.1">
    <property type="nucleotide sequence ID" value="XM_002430776.1"/>
</dbReference>
<dbReference type="HOGENOM" id="CLU_1416717_0_0_1"/>
<proteinExistence type="predicted"/>
<name>E0VXH7_PEDHC</name>
<accession>E0VXH7</accession>
<dbReference type="CTD" id="8236343"/>
<reference evidence="3" key="2">
    <citation type="submission" date="2007-04" db="EMBL/GenBank/DDBJ databases">
        <title>The genome of the human body louse.</title>
        <authorList>
            <consortium name="The Human Body Louse Genome Consortium"/>
            <person name="Kirkness E."/>
            <person name="Walenz B."/>
            <person name="Hass B."/>
            <person name="Bruggner R."/>
            <person name="Strausberg R."/>
        </authorList>
    </citation>
    <scope>NUCLEOTIDE SEQUENCE</scope>
    <source>
        <strain evidence="3">USDA</strain>
    </source>
</reference>
<keyword evidence="5" id="KW-1185">Reference proteome</keyword>
<evidence type="ECO:0000313" key="5">
    <source>
        <dbReference type="Proteomes" id="UP000009046"/>
    </source>
</evidence>
<evidence type="ECO:0000256" key="1">
    <source>
        <dbReference type="SAM" id="MobiDB-lite"/>
    </source>
</evidence>
<feature type="transmembrane region" description="Helical" evidence="2">
    <location>
        <begin position="171"/>
        <end position="191"/>
    </location>
</feature>
<protein>
    <submittedName>
        <fullName evidence="3 4">Uncharacterized protein</fullName>
    </submittedName>
</protein>
<feature type="region of interest" description="Disordered" evidence="1">
    <location>
        <begin position="123"/>
        <end position="143"/>
    </location>
</feature>
<dbReference type="InParanoid" id="E0VXH7"/>
<gene>
    <name evidence="4" type="primary">8236343</name>
    <name evidence="3" type="ORF">Phum_PHUM500590</name>
</gene>
<evidence type="ECO:0000313" key="4">
    <source>
        <dbReference type="EnsemblMetazoa" id="PHUM500590-PA"/>
    </source>
</evidence>
<feature type="compositionally biased region" description="Low complexity" evidence="1">
    <location>
        <begin position="62"/>
        <end position="73"/>
    </location>
</feature>
<reference evidence="4" key="3">
    <citation type="submission" date="2021-02" db="UniProtKB">
        <authorList>
            <consortium name="EnsemblMetazoa"/>
        </authorList>
    </citation>
    <scope>IDENTIFICATION</scope>
    <source>
        <strain evidence="4">USDA</strain>
    </source>
</reference>
<sequence>MINHKLEIFTLLKKPTTTIFINKLILINIDITEDEFKKLQQIAKYLQKSVEEAELREGLREGGNNNNNNNNNGYDSYKTNKEYRKPEFDYVMEGKPEESEFAVNPSDPRYFGNFKDYNSNILRNSEMDNTNNNNNNNVNNNNDVVFETSKTSRDTNNKETSSSYLDSGVPIVAGCTGAAIVCIIVIGISCYR</sequence>
<dbReference type="EMBL" id="AAZO01006068">
    <property type="status" value="NOT_ANNOTATED_CDS"/>
    <property type="molecule type" value="Genomic_DNA"/>
</dbReference>
<evidence type="ECO:0000313" key="3">
    <source>
        <dbReference type="EMBL" id="EEB18083.1"/>
    </source>
</evidence>
<dbReference type="AlphaFoldDB" id="E0VXH7"/>
<dbReference type="EnsemblMetazoa" id="PHUM500590-RA">
    <property type="protein sequence ID" value="PHUM500590-PA"/>
    <property type="gene ID" value="PHUM500590"/>
</dbReference>
<feature type="compositionally biased region" description="Low complexity" evidence="1">
    <location>
        <begin position="129"/>
        <end position="142"/>
    </location>
</feature>
<keyword evidence="2" id="KW-1133">Transmembrane helix</keyword>
<organism>
    <name type="scientific">Pediculus humanus subsp. corporis</name>
    <name type="common">Body louse</name>
    <dbReference type="NCBI Taxonomy" id="121224"/>
    <lineage>
        <taxon>Eukaryota</taxon>
        <taxon>Metazoa</taxon>
        <taxon>Ecdysozoa</taxon>
        <taxon>Arthropoda</taxon>
        <taxon>Hexapoda</taxon>
        <taxon>Insecta</taxon>
        <taxon>Pterygota</taxon>
        <taxon>Neoptera</taxon>
        <taxon>Paraneoptera</taxon>
        <taxon>Psocodea</taxon>
        <taxon>Troctomorpha</taxon>
        <taxon>Phthiraptera</taxon>
        <taxon>Anoplura</taxon>
        <taxon>Pediculidae</taxon>
        <taxon>Pediculus</taxon>
    </lineage>
</organism>